<dbReference type="EMBL" id="JBBPHU010000022">
    <property type="protein sequence ID" value="KAK7508959.1"/>
    <property type="molecule type" value="Genomic_DNA"/>
</dbReference>
<dbReference type="InterPro" id="IPR018170">
    <property type="entry name" value="Aldo/ket_reductase_CS"/>
</dbReference>
<reference evidence="3 4" key="1">
    <citation type="submission" date="2024-04" db="EMBL/GenBank/DDBJ databases">
        <title>Phyllosticta paracitricarpa is synonymous to the EU quarantine fungus P. citricarpa based on phylogenomic analyses.</title>
        <authorList>
            <consortium name="Lawrence Berkeley National Laboratory"/>
            <person name="Van Ingen-Buijs V.A."/>
            <person name="Van Westerhoven A.C."/>
            <person name="Haridas S."/>
            <person name="Skiadas P."/>
            <person name="Martin F."/>
            <person name="Groenewald J.Z."/>
            <person name="Crous P.W."/>
            <person name="Seidl M.F."/>
        </authorList>
    </citation>
    <scope>NUCLEOTIDE SEQUENCE [LARGE SCALE GENOMIC DNA]</scope>
    <source>
        <strain evidence="3 4">CBS 123371</strain>
    </source>
</reference>
<protein>
    <submittedName>
        <fullName evidence="3">Aldehyde reductase</fullName>
    </submittedName>
</protein>
<dbReference type="InterPro" id="IPR036812">
    <property type="entry name" value="NAD(P)_OxRdtase_dom_sf"/>
</dbReference>
<dbReference type="PRINTS" id="PR00069">
    <property type="entry name" value="ALDKETRDTASE"/>
</dbReference>
<keyword evidence="1" id="KW-0560">Oxidoreductase</keyword>
<dbReference type="PIRSF" id="PIRSF000097">
    <property type="entry name" value="AKR"/>
    <property type="match status" value="1"/>
</dbReference>
<comment type="caution">
    <text evidence="3">The sequence shown here is derived from an EMBL/GenBank/DDBJ whole genome shotgun (WGS) entry which is preliminary data.</text>
</comment>
<dbReference type="SUPFAM" id="SSF51430">
    <property type="entry name" value="NAD(P)-linked oxidoreductase"/>
    <property type="match status" value="1"/>
</dbReference>
<dbReference type="PROSITE" id="PS00798">
    <property type="entry name" value="ALDOKETO_REDUCTASE_1"/>
    <property type="match status" value="1"/>
</dbReference>
<name>A0ABR1K785_9PEZI</name>
<evidence type="ECO:0000256" key="1">
    <source>
        <dbReference type="ARBA" id="ARBA00023002"/>
    </source>
</evidence>
<evidence type="ECO:0000313" key="4">
    <source>
        <dbReference type="Proteomes" id="UP001363622"/>
    </source>
</evidence>
<dbReference type="Pfam" id="PF00248">
    <property type="entry name" value="Aldo_ket_red"/>
    <property type="match status" value="1"/>
</dbReference>
<organism evidence="3 4">
    <name type="scientific">Phyllosticta citriasiana</name>
    <dbReference type="NCBI Taxonomy" id="595635"/>
    <lineage>
        <taxon>Eukaryota</taxon>
        <taxon>Fungi</taxon>
        <taxon>Dikarya</taxon>
        <taxon>Ascomycota</taxon>
        <taxon>Pezizomycotina</taxon>
        <taxon>Dothideomycetes</taxon>
        <taxon>Dothideomycetes incertae sedis</taxon>
        <taxon>Botryosphaeriales</taxon>
        <taxon>Phyllostictaceae</taxon>
        <taxon>Phyllosticta</taxon>
    </lineage>
</organism>
<sequence length="328" mass="36783">MSSRGSLPLNSGYSIPVIGLGTWQSAPTQVATAVESAIKSGYRHIDAAAIYDNEDEVGQGIKASGIDRKELFVTSKLWNTHHKPEDVEEALEETLKDLQTDYLDLYLMHWPVSFKKPEKPRERFPINPESGATWVVEVPVEETWKAMEALVEKGKVRSIGVSNFTSERIEKLLETAKIKPAVNQIELHPYFQQPALLDWHKKNGIAVEAYSPLGNNIYNLPRAVDDPEVQAIANDVGKSPAQVLIQWAIQRGTVVLPKSVTPARIQSNFEEFVLPEDAMRRINALDKNHRYNFPLRLGVNIFGEHDDETLKKGVADWVAAQKKKLVGQ</sequence>
<dbReference type="Gene3D" id="3.20.20.100">
    <property type="entry name" value="NADP-dependent oxidoreductase domain"/>
    <property type="match status" value="1"/>
</dbReference>
<dbReference type="Proteomes" id="UP001363622">
    <property type="component" value="Unassembled WGS sequence"/>
</dbReference>
<evidence type="ECO:0000313" key="3">
    <source>
        <dbReference type="EMBL" id="KAK7508959.1"/>
    </source>
</evidence>
<evidence type="ECO:0000259" key="2">
    <source>
        <dbReference type="Pfam" id="PF00248"/>
    </source>
</evidence>
<keyword evidence="4" id="KW-1185">Reference proteome</keyword>
<gene>
    <name evidence="3" type="ORF">IWZ03DRAFT_390951</name>
</gene>
<feature type="domain" description="NADP-dependent oxidoreductase" evidence="2">
    <location>
        <begin position="18"/>
        <end position="286"/>
    </location>
</feature>
<dbReference type="CDD" id="cd19071">
    <property type="entry name" value="AKR_AKR1-5-like"/>
    <property type="match status" value="1"/>
</dbReference>
<dbReference type="PANTHER" id="PTHR11732">
    <property type="entry name" value="ALDO/KETO REDUCTASE"/>
    <property type="match status" value="1"/>
</dbReference>
<proteinExistence type="predicted"/>
<dbReference type="PROSITE" id="PS00062">
    <property type="entry name" value="ALDOKETO_REDUCTASE_2"/>
    <property type="match status" value="1"/>
</dbReference>
<dbReference type="InterPro" id="IPR020471">
    <property type="entry name" value="AKR"/>
</dbReference>
<dbReference type="InterPro" id="IPR023210">
    <property type="entry name" value="NADP_OxRdtase_dom"/>
</dbReference>
<accession>A0ABR1K785</accession>